<dbReference type="OrthoDB" id="6161504at2759"/>
<evidence type="ECO:0000313" key="4">
    <source>
        <dbReference type="Proteomes" id="UP000507470"/>
    </source>
</evidence>
<reference evidence="3 4" key="1">
    <citation type="submission" date="2020-06" db="EMBL/GenBank/DDBJ databases">
        <authorList>
            <person name="Li R."/>
            <person name="Bekaert M."/>
        </authorList>
    </citation>
    <scope>NUCLEOTIDE SEQUENCE [LARGE SCALE GENOMIC DNA]</scope>
    <source>
        <strain evidence="4">wild</strain>
    </source>
</reference>
<dbReference type="GO" id="GO:0004497">
    <property type="term" value="F:monooxygenase activity"/>
    <property type="evidence" value="ECO:0007669"/>
    <property type="project" value="InterPro"/>
</dbReference>
<dbReference type="SUPFAM" id="SSF48264">
    <property type="entry name" value="Cytochrome P450"/>
    <property type="match status" value="1"/>
</dbReference>
<dbReference type="PANTHER" id="PTHR24291">
    <property type="entry name" value="CYTOCHROME P450 FAMILY 4"/>
    <property type="match status" value="1"/>
</dbReference>
<name>A0A6J8C7M5_MYTCO</name>
<dbReference type="Pfam" id="PF00067">
    <property type="entry name" value="p450"/>
    <property type="match status" value="1"/>
</dbReference>
<proteinExistence type="inferred from homology"/>
<evidence type="ECO:0000256" key="1">
    <source>
        <dbReference type="ARBA" id="ARBA00010617"/>
    </source>
</evidence>
<feature type="compositionally biased region" description="Polar residues" evidence="2">
    <location>
        <begin position="167"/>
        <end position="177"/>
    </location>
</feature>
<feature type="region of interest" description="Disordered" evidence="2">
    <location>
        <begin position="165"/>
        <end position="187"/>
    </location>
</feature>
<dbReference type="Gene3D" id="1.10.630.10">
    <property type="entry name" value="Cytochrome P450"/>
    <property type="match status" value="1"/>
</dbReference>
<dbReference type="EMBL" id="CACVKT020004598">
    <property type="protein sequence ID" value="CAC5390717.1"/>
    <property type="molecule type" value="Genomic_DNA"/>
</dbReference>
<dbReference type="PANTHER" id="PTHR24291:SF201">
    <property type="entry name" value="CYTOCHROME P450, FAMILY 4, SUBFAMILY B, POLYPEPTIDE 7"/>
    <property type="match status" value="1"/>
</dbReference>
<gene>
    <name evidence="3" type="ORF">MCOR_25796</name>
</gene>
<dbReference type="Proteomes" id="UP000507470">
    <property type="component" value="Unassembled WGS sequence"/>
</dbReference>
<dbReference type="InterPro" id="IPR001128">
    <property type="entry name" value="Cyt_P450"/>
</dbReference>
<accession>A0A6J8C7M5</accession>
<dbReference type="GO" id="GO:0005506">
    <property type="term" value="F:iron ion binding"/>
    <property type="evidence" value="ECO:0007669"/>
    <property type="project" value="InterPro"/>
</dbReference>
<keyword evidence="4" id="KW-1185">Reference proteome</keyword>
<comment type="similarity">
    <text evidence="1">Belongs to the cytochrome P450 family.</text>
</comment>
<evidence type="ECO:0000313" key="3">
    <source>
        <dbReference type="EMBL" id="CAC5390717.1"/>
    </source>
</evidence>
<organism evidence="3 4">
    <name type="scientific">Mytilus coruscus</name>
    <name type="common">Sea mussel</name>
    <dbReference type="NCBI Taxonomy" id="42192"/>
    <lineage>
        <taxon>Eukaryota</taxon>
        <taxon>Metazoa</taxon>
        <taxon>Spiralia</taxon>
        <taxon>Lophotrochozoa</taxon>
        <taxon>Mollusca</taxon>
        <taxon>Bivalvia</taxon>
        <taxon>Autobranchia</taxon>
        <taxon>Pteriomorphia</taxon>
        <taxon>Mytilida</taxon>
        <taxon>Mytiloidea</taxon>
        <taxon>Mytilidae</taxon>
        <taxon>Mytilinae</taxon>
        <taxon>Mytilus</taxon>
    </lineage>
</organism>
<dbReference type="GO" id="GO:0016705">
    <property type="term" value="F:oxidoreductase activity, acting on paired donors, with incorporation or reduction of molecular oxygen"/>
    <property type="evidence" value="ECO:0007669"/>
    <property type="project" value="InterPro"/>
</dbReference>
<dbReference type="InterPro" id="IPR050196">
    <property type="entry name" value="Cytochrome_P450_Monoox"/>
</dbReference>
<dbReference type="AlphaFoldDB" id="A0A6J8C7M5"/>
<sequence length="187" mass="21460">MATLKIYGSADDNIKGHNGFIDVDFAKLYTSLRNTIHNKETVWIIPKEERTTESIEEFSWSDPSLVMGQHEGGNRTHSIKKIVSPAQKRNTYRRLYLHDEDGNGLSDTEIQDEVDTFMFEGHDSTDSIVSWCLYNLAKHPEYQERCREEIKEKWGNKDDITCDTDPVSATNSKQQLKGQHIAKKPAL</sequence>
<protein>
    <recommendedName>
        <fullName evidence="5">CYP4B1</fullName>
    </recommendedName>
</protein>
<evidence type="ECO:0000256" key="2">
    <source>
        <dbReference type="SAM" id="MobiDB-lite"/>
    </source>
</evidence>
<dbReference type="GO" id="GO:0020037">
    <property type="term" value="F:heme binding"/>
    <property type="evidence" value="ECO:0007669"/>
    <property type="project" value="InterPro"/>
</dbReference>
<dbReference type="InterPro" id="IPR036396">
    <property type="entry name" value="Cyt_P450_sf"/>
</dbReference>
<evidence type="ECO:0008006" key="5">
    <source>
        <dbReference type="Google" id="ProtNLM"/>
    </source>
</evidence>